<reference evidence="1 4" key="2">
    <citation type="submission" date="2020-12" db="EMBL/GenBank/DDBJ databases">
        <title>FDA dAtabase for Regulatory Grade micrObial Sequences (FDA-ARGOS): Supporting development and validation of Infectious Disease Dx tests.</title>
        <authorList>
            <person name="Nelson B."/>
            <person name="Plummer A."/>
            <person name="Tallon L."/>
            <person name="Sadzewicz L."/>
            <person name="Zhao X."/>
            <person name="Boylan J."/>
            <person name="Ott S."/>
            <person name="Bowen H."/>
            <person name="Vavikolanu K."/>
            <person name="Mehta A."/>
            <person name="Aluvathingal J."/>
            <person name="Nadendla S."/>
            <person name="Myers T."/>
            <person name="Yan Y."/>
            <person name="Sichtig H."/>
        </authorList>
    </citation>
    <scope>NUCLEOTIDE SEQUENCE [LARGE SCALE GENOMIC DNA]</scope>
    <source>
        <strain evidence="1 4">FDAARGOS_923</strain>
    </source>
</reference>
<dbReference type="RefSeq" id="WP_003177761.1">
    <property type="nucleotide sequence ID" value="NZ_BOQU01000002.1"/>
</dbReference>
<evidence type="ECO:0000313" key="4">
    <source>
        <dbReference type="Proteomes" id="UP000595038"/>
    </source>
</evidence>
<evidence type="ECO:0000313" key="3">
    <source>
        <dbReference type="Proteomes" id="UP000435910"/>
    </source>
</evidence>
<dbReference type="EMBL" id="NILC01000023">
    <property type="protein sequence ID" value="TWL27622.1"/>
    <property type="molecule type" value="Genomic_DNA"/>
</dbReference>
<evidence type="ECO:0000313" key="1">
    <source>
        <dbReference type="EMBL" id="QPR73467.1"/>
    </source>
</evidence>
<dbReference type="EMBL" id="CP065647">
    <property type="protein sequence ID" value="QPR73467.1"/>
    <property type="molecule type" value="Genomic_DNA"/>
</dbReference>
<dbReference type="GeneID" id="92859207"/>
<accession>A0A415J9C6</accession>
<protein>
    <submittedName>
        <fullName evidence="2">Uncharacterized protein</fullName>
    </submittedName>
</protein>
<gene>
    <name evidence="2" type="ORF">CHCC16736_2943</name>
    <name evidence="1" type="ORF">I6G80_04140</name>
</gene>
<proteinExistence type="predicted"/>
<dbReference type="OMA" id="ISMMISH"/>
<dbReference type="Proteomes" id="UP000435910">
    <property type="component" value="Unassembled WGS sequence"/>
</dbReference>
<dbReference type="Proteomes" id="UP000595038">
    <property type="component" value="Chromosome"/>
</dbReference>
<dbReference type="AlphaFoldDB" id="A0A415J9C6"/>
<name>A0A415J9C6_BACLI</name>
<sequence length="259" mass="30657">MLDSKIILTTNELVAAFLLCRYEKAAEDIINDQQLIQDEKDIEPFSIQAENLLKQRGYWADGTESNLQKGLENLIHLLIQSKRKVRCIHRKRVLIVHHVQKDELIVQEIENQNHSFSILRSRESFLEMLKTFYHSYTDKKPEHEIFEMDEDSFDEFHEVEADVIKRMAEDPKTHPTISQFSFDFLANNQELDNISFVESDYIQNQTRLDQVAFLLRSDNFIWHLDYENIKKTGSLYLLPVAVDEYFGKIVDTMNEFYDL</sequence>
<organism evidence="2 3">
    <name type="scientific">Bacillus licheniformis</name>
    <dbReference type="NCBI Taxonomy" id="1402"/>
    <lineage>
        <taxon>Bacteria</taxon>
        <taxon>Bacillati</taxon>
        <taxon>Bacillota</taxon>
        <taxon>Bacilli</taxon>
        <taxon>Bacillales</taxon>
        <taxon>Bacillaceae</taxon>
        <taxon>Bacillus</taxon>
    </lineage>
</organism>
<reference evidence="2 3" key="1">
    <citation type="submission" date="2019-06" db="EMBL/GenBank/DDBJ databases">
        <title>Genome sequence analysis of &gt;100 Bacillus licheniformis strains suggests intrinsic resistance to this species.</title>
        <authorList>
            <person name="Wels M."/>
            <person name="Siezen R.J."/>
            <person name="Johansen E."/>
            <person name="Stuer-Lauridsen B."/>
            <person name="Bjerre K."/>
            <person name="Nielsen B.K.K."/>
        </authorList>
    </citation>
    <scope>NUCLEOTIDE SEQUENCE [LARGE SCALE GENOMIC DNA]</scope>
    <source>
        <strain evidence="2 3">BAC-16736</strain>
    </source>
</reference>
<evidence type="ECO:0000313" key="2">
    <source>
        <dbReference type="EMBL" id="TWL27622.1"/>
    </source>
</evidence>